<dbReference type="Gene3D" id="3.30.160.390">
    <property type="entry name" value="Integrase, DNA-binding domain"/>
    <property type="match status" value="1"/>
</dbReference>
<dbReference type="AlphaFoldDB" id="A0A4Q6XU35"/>
<sequence length="41" mass="4580">MPLSFAAINAALLRGKPYKPSDRHGFYLHVAASGTKSWRYT</sequence>
<dbReference type="RefSeq" id="WP_130159722.1">
    <property type="nucleotide sequence ID" value="NZ_SGIS01000037.1"/>
</dbReference>
<evidence type="ECO:0000313" key="2">
    <source>
        <dbReference type="Proteomes" id="UP000292085"/>
    </source>
</evidence>
<organism evidence="1 2">
    <name type="scientific">Sphingomonas populi</name>
    <dbReference type="NCBI Taxonomy" id="2484750"/>
    <lineage>
        <taxon>Bacteria</taxon>
        <taxon>Pseudomonadati</taxon>
        <taxon>Pseudomonadota</taxon>
        <taxon>Alphaproteobacteria</taxon>
        <taxon>Sphingomonadales</taxon>
        <taxon>Sphingomonadaceae</taxon>
        <taxon>Sphingomonas</taxon>
    </lineage>
</organism>
<protein>
    <submittedName>
        <fullName evidence="1">DUF4102 domain-containing protein</fullName>
    </submittedName>
</protein>
<evidence type="ECO:0000313" key="1">
    <source>
        <dbReference type="EMBL" id="RZF61132.1"/>
    </source>
</evidence>
<keyword evidence="2" id="KW-1185">Reference proteome</keyword>
<gene>
    <name evidence="1" type="ORF">EWE75_19190</name>
</gene>
<accession>A0A4Q6XU35</accession>
<dbReference type="EMBL" id="SGIS01000037">
    <property type="protein sequence ID" value="RZF61132.1"/>
    <property type="molecule type" value="Genomic_DNA"/>
</dbReference>
<reference evidence="1 2" key="1">
    <citation type="submission" date="2019-02" db="EMBL/GenBank/DDBJ databases">
        <authorList>
            <person name="Li Y."/>
        </authorList>
    </citation>
    <scope>NUCLEOTIDE SEQUENCE [LARGE SCALE GENOMIC DNA]</scope>
    <source>
        <strain evidence="1 2">3-7</strain>
    </source>
</reference>
<proteinExistence type="predicted"/>
<dbReference type="InterPro" id="IPR038488">
    <property type="entry name" value="Integrase_DNA-bd_sf"/>
</dbReference>
<comment type="caution">
    <text evidence="1">The sequence shown here is derived from an EMBL/GenBank/DDBJ whole genome shotgun (WGS) entry which is preliminary data.</text>
</comment>
<name>A0A4Q6XU35_9SPHN</name>
<dbReference type="Proteomes" id="UP000292085">
    <property type="component" value="Unassembled WGS sequence"/>
</dbReference>
<dbReference type="OrthoDB" id="9775880at2"/>